<evidence type="ECO:0000256" key="1">
    <source>
        <dbReference type="SAM" id="MobiDB-lite"/>
    </source>
</evidence>
<dbReference type="Proteomes" id="UP001311915">
    <property type="component" value="Unassembled WGS sequence"/>
</dbReference>
<sequence length="81" mass="9395">MSKKNDLGRRKKQHEFNLRREKEEKEKLAKKLQAKKDKMKVDGKDKKKKGGNGFQVGKKKLKTRMTPLAKAKAAQAMEIEK</sequence>
<feature type="compositionally biased region" description="Basic and acidic residues" evidence="1">
    <location>
        <begin position="1"/>
        <end position="45"/>
    </location>
</feature>
<evidence type="ECO:0000313" key="2">
    <source>
        <dbReference type="EMBL" id="KAK4738769.1"/>
    </source>
</evidence>
<proteinExistence type="predicted"/>
<name>A0AAV9MP47_9SOLN</name>
<reference evidence="2 3" key="1">
    <citation type="submission" date="2023-10" db="EMBL/GenBank/DDBJ databases">
        <title>Genome-Wide Identification Analysis in wild type Solanum Pinnatisectum Reveals Some Genes Defensing Phytophthora Infestans.</title>
        <authorList>
            <person name="Sun C."/>
        </authorList>
    </citation>
    <scope>NUCLEOTIDE SEQUENCE [LARGE SCALE GENOMIC DNA]</scope>
    <source>
        <strain evidence="2">LQN</strain>
        <tissue evidence="2">Leaf</tissue>
    </source>
</reference>
<dbReference type="PANTHER" id="PTHR36745:SF1">
    <property type="entry name" value="OS02G0824400 PROTEIN"/>
    <property type="match status" value="1"/>
</dbReference>
<comment type="caution">
    <text evidence="2">The sequence shown here is derived from an EMBL/GenBank/DDBJ whole genome shotgun (WGS) entry which is preliminary data.</text>
</comment>
<dbReference type="AlphaFoldDB" id="A0AAV9MP47"/>
<feature type="region of interest" description="Disordered" evidence="1">
    <location>
        <begin position="1"/>
        <end position="81"/>
    </location>
</feature>
<gene>
    <name evidence="2" type="ORF">R3W88_002466</name>
</gene>
<organism evidence="2 3">
    <name type="scientific">Solanum pinnatisectum</name>
    <name type="common">tansyleaf nightshade</name>
    <dbReference type="NCBI Taxonomy" id="50273"/>
    <lineage>
        <taxon>Eukaryota</taxon>
        <taxon>Viridiplantae</taxon>
        <taxon>Streptophyta</taxon>
        <taxon>Embryophyta</taxon>
        <taxon>Tracheophyta</taxon>
        <taxon>Spermatophyta</taxon>
        <taxon>Magnoliopsida</taxon>
        <taxon>eudicotyledons</taxon>
        <taxon>Gunneridae</taxon>
        <taxon>Pentapetalae</taxon>
        <taxon>asterids</taxon>
        <taxon>lamiids</taxon>
        <taxon>Solanales</taxon>
        <taxon>Solanaceae</taxon>
        <taxon>Solanoideae</taxon>
        <taxon>Solaneae</taxon>
        <taxon>Solanum</taxon>
    </lineage>
</organism>
<dbReference type="EMBL" id="JAWPEI010000001">
    <property type="protein sequence ID" value="KAK4738769.1"/>
    <property type="molecule type" value="Genomic_DNA"/>
</dbReference>
<evidence type="ECO:0000313" key="3">
    <source>
        <dbReference type="Proteomes" id="UP001311915"/>
    </source>
</evidence>
<accession>A0AAV9MP47</accession>
<protein>
    <submittedName>
        <fullName evidence="2">Uncharacterized protein</fullName>
    </submittedName>
</protein>
<dbReference type="PANTHER" id="PTHR36745">
    <property type="entry name" value="OS02G0824400 PROTEIN"/>
    <property type="match status" value="1"/>
</dbReference>
<keyword evidence="3" id="KW-1185">Reference proteome</keyword>